<organism evidence="1 2">
    <name type="scientific">Streptomyces lunalinharesii</name>
    <dbReference type="NCBI Taxonomy" id="333384"/>
    <lineage>
        <taxon>Bacteria</taxon>
        <taxon>Bacillati</taxon>
        <taxon>Actinomycetota</taxon>
        <taxon>Actinomycetes</taxon>
        <taxon>Kitasatosporales</taxon>
        <taxon>Streptomycetaceae</taxon>
        <taxon>Streptomyces</taxon>
    </lineage>
</organism>
<comment type="caution">
    <text evidence="1">The sequence shown here is derived from an EMBL/GenBank/DDBJ whole genome shotgun (WGS) entry which is preliminary data.</text>
</comment>
<name>A0ABN3T4G8_9ACTN</name>
<reference evidence="1 2" key="1">
    <citation type="journal article" date="2019" name="Int. J. Syst. Evol. Microbiol.">
        <title>The Global Catalogue of Microorganisms (GCM) 10K type strain sequencing project: providing services to taxonomists for standard genome sequencing and annotation.</title>
        <authorList>
            <consortium name="The Broad Institute Genomics Platform"/>
            <consortium name="The Broad Institute Genome Sequencing Center for Infectious Disease"/>
            <person name="Wu L."/>
            <person name="Ma J."/>
        </authorList>
    </citation>
    <scope>NUCLEOTIDE SEQUENCE [LARGE SCALE GENOMIC DNA]</scope>
    <source>
        <strain evidence="1 2">JCM 16374</strain>
    </source>
</reference>
<protein>
    <submittedName>
        <fullName evidence="1">Uncharacterized protein</fullName>
    </submittedName>
</protein>
<sequence length="73" mass="8246">MTSTSRPEVGDLLLEVATDAKWVCTDVAGATSDQPVWLLRPLHGSWGKAYKRVDHHDITAYRVASRRGEWRQP</sequence>
<gene>
    <name evidence="1" type="ORF">GCM10009864_79750</name>
</gene>
<dbReference type="EMBL" id="BAAARK010000065">
    <property type="protein sequence ID" value="GAA2693117.1"/>
    <property type="molecule type" value="Genomic_DNA"/>
</dbReference>
<proteinExistence type="predicted"/>
<evidence type="ECO:0000313" key="2">
    <source>
        <dbReference type="Proteomes" id="UP001500994"/>
    </source>
</evidence>
<evidence type="ECO:0000313" key="1">
    <source>
        <dbReference type="EMBL" id="GAA2693117.1"/>
    </source>
</evidence>
<dbReference type="RefSeq" id="WP_344584832.1">
    <property type="nucleotide sequence ID" value="NZ_BAAARK010000065.1"/>
</dbReference>
<accession>A0ABN3T4G8</accession>
<keyword evidence="2" id="KW-1185">Reference proteome</keyword>
<dbReference type="Proteomes" id="UP001500994">
    <property type="component" value="Unassembled WGS sequence"/>
</dbReference>